<keyword evidence="3" id="KW-1185">Reference proteome</keyword>
<proteinExistence type="predicted"/>
<dbReference type="Pfam" id="PF03050">
    <property type="entry name" value="DDE_Tnp_IS66"/>
    <property type="match status" value="1"/>
</dbReference>
<dbReference type="KEGG" id="pnd:Pla175_34220"/>
<evidence type="ECO:0000259" key="1">
    <source>
        <dbReference type="Pfam" id="PF03050"/>
    </source>
</evidence>
<organism evidence="2 3">
    <name type="scientific">Pirellulimonas nuda</name>
    <dbReference type="NCBI Taxonomy" id="2528009"/>
    <lineage>
        <taxon>Bacteria</taxon>
        <taxon>Pseudomonadati</taxon>
        <taxon>Planctomycetota</taxon>
        <taxon>Planctomycetia</taxon>
        <taxon>Pirellulales</taxon>
        <taxon>Lacipirellulaceae</taxon>
        <taxon>Pirellulimonas</taxon>
    </lineage>
</organism>
<dbReference type="Proteomes" id="UP000317429">
    <property type="component" value="Chromosome"/>
</dbReference>
<dbReference type="RefSeq" id="WP_197526920.1">
    <property type="nucleotide sequence ID" value="NZ_CP036291.1"/>
</dbReference>
<sequence length="203" mass="23327">MVGPDCLYGYPTEAALVLARFRALYAIETEAATLPADERRALREREAVPLWESLGAWLETDTATRVLPTGKFGQALGYLRNHWDALRLYLSDGRMPIDNNDVEQLMRQIALGRKNWIFVGSVGAGERTADFFTLVASAVRNDLDVWAYLKDVLDRLLAGETDYHQLRPDVWRAQHPEAIRQYRVEERRDKADRKQARHKMRTA</sequence>
<dbReference type="PANTHER" id="PTHR33678:SF1">
    <property type="entry name" value="BLL1576 PROTEIN"/>
    <property type="match status" value="1"/>
</dbReference>
<evidence type="ECO:0000313" key="2">
    <source>
        <dbReference type="EMBL" id="QDU90023.1"/>
    </source>
</evidence>
<dbReference type="InterPro" id="IPR052344">
    <property type="entry name" value="Transposase-related"/>
</dbReference>
<gene>
    <name evidence="2" type="ORF">Pla175_34220</name>
</gene>
<name>A0A518DEX7_9BACT</name>
<reference evidence="2 3" key="1">
    <citation type="submission" date="2019-02" db="EMBL/GenBank/DDBJ databases">
        <title>Deep-cultivation of Planctomycetes and their phenomic and genomic characterization uncovers novel biology.</title>
        <authorList>
            <person name="Wiegand S."/>
            <person name="Jogler M."/>
            <person name="Boedeker C."/>
            <person name="Pinto D."/>
            <person name="Vollmers J."/>
            <person name="Rivas-Marin E."/>
            <person name="Kohn T."/>
            <person name="Peeters S.H."/>
            <person name="Heuer A."/>
            <person name="Rast P."/>
            <person name="Oberbeckmann S."/>
            <person name="Bunk B."/>
            <person name="Jeske O."/>
            <person name="Meyerdierks A."/>
            <person name="Storesund J.E."/>
            <person name="Kallscheuer N."/>
            <person name="Luecker S."/>
            <person name="Lage O.M."/>
            <person name="Pohl T."/>
            <person name="Merkel B.J."/>
            <person name="Hornburger P."/>
            <person name="Mueller R.-W."/>
            <person name="Bruemmer F."/>
            <person name="Labrenz M."/>
            <person name="Spormann A.M."/>
            <person name="Op den Camp H."/>
            <person name="Overmann J."/>
            <person name="Amann R."/>
            <person name="Jetten M.S.M."/>
            <person name="Mascher T."/>
            <person name="Medema M.H."/>
            <person name="Devos D.P."/>
            <person name="Kaster A.-K."/>
            <person name="Ovreas L."/>
            <person name="Rohde M."/>
            <person name="Galperin M.Y."/>
            <person name="Jogler C."/>
        </authorList>
    </citation>
    <scope>NUCLEOTIDE SEQUENCE [LARGE SCALE GENOMIC DNA]</scope>
    <source>
        <strain evidence="2 3">Pla175</strain>
    </source>
</reference>
<dbReference type="EMBL" id="CP036291">
    <property type="protein sequence ID" value="QDU90023.1"/>
    <property type="molecule type" value="Genomic_DNA"/>
</dbReference>
<dbReference type="InterPro" id="IPR004291">
    <property type="entry name" value="Transposase_IS66_central"/>
</dbReference>
<feature type="domain" description="Transposase IS66 central" evidence="1">
    <location>
        <begin position="13"/>
        <end position="126"/>
    </location>
</feature>
<protein>
    <submittedName>
        <fullName evidence="2">Transposase IS66 family protein</fullName>
    </submittedName>
</protein>
<accession>A0A518DEX7</accession>
<dbReference type="AlphaFoldDB" id="A0A518DEX7"/>
<dbReference type="PANTHER" id="PTHR33678">
    <property type="entry name" value="BLL1576 PROTEIN"/>
    <property type="match status" value="1"/>
</dbReference>
<evidence type="ECO:0000313" key="3">
    <source>
        <dbReference type="Proteomes" id="UP000317429"/>
    </source>
</evidence>